<dbReference type="Gene3D" id="1.10.10.10">
    <property type="entry name" value="Winged helix-like DNA-binding domain superfamily/Winged helix DNA-binding domain"/>
    <property type="match status" value="1"/>
</dbReference>
<evidence type="ECO:0000313" key="4">
    <source>
        <dbReference type="EMBL" id="BAD76707.1"/>
    </source>
</evidence>
<keyword evidence="5" id="KW-1185">Reference proteome</keyword>
<dbReference type="InterPro" id="IPR036388">
    <property type="entry name" value="WH-like_DNA-bd_sf"/>
</dbReference>
<accession>Q5KX79</accession>
<dbReference type="GO" id="GO:0042732">
    <property type="term" value="P:D-xylose metabolic process"/>
    <property type="evidence" value="ECO:0007669"/>
    <property type="project" value="UniProtKB-KW"/>
</dbReference>
<evidence type="ECO:0000256" key="2">
    <source>
        <dbReference type="ARBA" id="ARBA00006479"/>
    </source>
</evidence>
<dbReference type="Gene3D" id="3.30.420.40">
    <property type="match status" value="2"/>
</dbReference>
<dbReference type="KEGG" id="gka:GK2422"/>
<keyword evidence="3" id="KW-0119">Carbohydrate metabolism</keyword>
<dbReference type="eggNOG" id="COG1940">
    <property type="taxonomic scope" value="Bacteria"/>
</dbReference>
<dbReference type="STRING" id="235909.GK2422"/>
<dbReference type="AlphaFoldDB" id="Q5KX79"/>
<dbReference type="Pfam" id="PF00480">
    <property type="entry name" value="ROK"/>
    <property type="match status" value="1"/>
</dbReference>
<dbReference type="SUPFAM" id="SSF46785">
    <property type="entry name" value="Winged helix' DNA-binding domain"/>
    <property type="match status" value="1"/>
</dbReference>
<dbReference type="InterPro" id="IPR000600">
    <property type="entry name" value="ROK"/>
</dbReference>
<evidence type="ECO:0000256" key="3">
    <source>
        <dbReference type="ARBA" id="ARBA00022629"/>
    </source>
</evidence>
<dbReference type="Proteomes" id="UP000001172">
    <property type="component" value="Chromosome"/>
</dbReference>
<dbReference type="PANTHER" id="PTHR18964:SF149">
    <property type="entry name" value="BIFUNCTIONAL UDP-N-ACETYLGLUCOSAMINE 2-EPIMERASE_N-ACETYLMANNOSAMINE KINASE"/>
    <property type="match status" value="1"/>
</dbReference>
<dbReference type="RefSeq" id="WP_011231904.1">
    <property type="nucleotide sequence ID" value="NC_006510.1"/>
</dbReference>
<keyword evidence="3" id="KW-0859">Xylose metabolism</keyword>
<evidence type="ECO:0000256" key="1">
    <source>
        <dbReference type="ARBA" id="ARBA00002486"/>
    </source>
</evidence>
<sequence length="395" mass="42882">MRTGNISLVKKMNKQLVLKLIRDQHPISRADIAKTTGLNKATVSALVDELIAEHFVHESGIGESTGGRRPLMLRFNADAGSLIGVELGVNYLYAVLTNLNADILWEQRRSFRPSEGQEAIIGEMMELIEAAIRRAPATPYGVMGIGIGVPGVVHTESGTVVFAPNLRWDDVALAAVLRQRWPERPVIVENEAKLAALGEKWFGAGNEFAHFVYISAGIGIGAGVVLHHQLYRGVSGLAGEIGHHTIDVNGIRCSCGNIGCWEMYASEKYIERRLAEEGRSEWLDERFSIAAMALAAESDEQLARILEETGRYLGVGLLQVIYAYNPEAVIIGGPIAQAGEYVIGPARQEVRKRILVKKESEPSIISSKLKEKSCAIGAAASVLEAVVLPPEFAPV</sequence>
<comment type="function">
    <text evidence="1">Transcriptional repressor of xylose-utilizing enzymes.</text>
</comment>
<gene>
    <name evidence="4" type="ordered locus">GK2422</name>
</gene>
<comment type="similarity">
    <text evidence="2">Belongs to the ROK (NagC/XylR) family.</text>
</comment>
<dbReference type="CDD" id="cd24076">
    <property type="entry name" value="ASKHA_ATPase_ROK_BsXylR-like"/>
    <property type="match status" value="1"/>
</dbReference>
<name>Q5KX79_GEOKA</name>
<protein>
    <submittedName>
        <fullName evidence="4">Transcriptional repressor of the xylose operon</fullName>
    </submittedName>
</protein>
<proteinExistence type="inferred from homology"/>
<evidence type="ECO:0000313" key="5">
    <source>
        <dbReference type="Proteomes" id="UP000001172"/>
    </source>
</evidence>
<reference evidence="4 5" key="1">
    <citation type="journal article" date="2004" name="Nucleic Acids Res.">
        <title>Thermoadaptation trait revealed by the genome sequence of thermophilic Geobacillus kaustophilus.</title>
        <authorList>
            <person name="Takami H."/>
            <person name="Takaki Y."/>
            <person name="Chee G.J."/>
            <person name="Nishi S."/>
            <person name="Shimamura S."/>
            <person name="Suzuki H."/>
            <person name="Matsui S."/>
            <person name="Uchiyama I."/>
        </authorList>
    </citation>
    <scope>NUCLEOTIDE SEQUENCE [LARGE SCALE GENOMIC DNA]</scope>
    <source>
        <strain evidence="4 5">HTA426</strain>
    </source>
</reference>
<dbReference type="EMBL" id="BA000043">
    <property type="protein sequence ID" value="BAD76707.1"/>
    <property type="molecule type" value="Genomic_DNA"/>
</dbReference>
<dbReference type="InterPro" id="IPR043129">
    <property type="entry name" value="ATPase_NBD"/>
</dbReference>
<dbReference type="InterPro" id="IPR036390">
    <property type="entry name" value="WH_DNA-bd_sf"/>
</dbReference>
<organism evidence="4 5">
    <name type="scientific">Geobacillus kaustophilus (strain HTA426)</name>
    <dbReference type="NCBI Taxonomy" id="235909"/>
    <lineage>
        <taxon>Bacteria</taxon>
        <taxon>Bacillati</taxon>
        <taxon>Bacillota</taxon>
        <taxon>Bacilli</taxon>
        <taxon>Bacillales</taxon>
        <taxon>Anoxybacillaceae</taxon>
        <taxon>Geobacillus</taxon>
        <taxon>Geobacillus thermoleovorans group</taxon>
    </lineage>
</organism>
<dbReference type="PANTHER" id="PTHR18964">
    <property type="entry name" value="ROK (REPRESSOR, ORF, KINASE) FAMILY"/>
    <property type="match status" value="1"/>
</dbReference>
<dbReference type="HOGENOM" id="CLU_036604_13_2_9"/>
<dbReference type="SUPFAM" id="SSF53067">
    <property type="entry name" value="Actin-like ATPase domain"/>
    <property type="match status" value="1"/>
</dbReference>